<comment type="similarity">
    <text evidence="2 4">Belongs to the HUS1 family.</text>
</comment>
<reference evidence="5" key="1">
    <citation type="submission" date="2018-08" db="EMBL/GenBank/DDBJ databases">
        <authorList>
            <person name="Cornetti L."/>
        </authorList>
    </citation>
    <scope>NUCLEOTIDE SEQUENCE</scope>
    <source>
        <strain evidence="5">FI-BAL1-1</strain>
    </source>
</reference>
<dbReference type="GO" id="GO:0030896">
    <property type="term" value="C:checkpoint clamp complex"/>
    <property type="evidence" value="ECO:0007669"/>
    <property type="project" value="InterPro"/>
</dbReference>
<accession>A0A4Y7LNH1</accession>
<evidence type="ECO:0000313" key="5">
    <source>
        <dbReference type="EMBL" id="SVE70241.1"/>
    </source>
</evidence>
<evidence type="ECO:0000256" key="2">
    <source>
        <dbReference type="ARBA" id="ARBA00005563"/>
    </source>
</evidence>
<gene>
    <name evidence="5" type="primary">EOG090X0TJE</name>
</gene>
<dbReference type="AlphaFoldDB" id="A0A4Y7LNH1"/>
<evidence type="ECO:0000256" key="1">
    <source>
        <dbReference type="ARBA" id="ARBA00004123"/>
    </source>
</evidence>
<organism evidence="5">
    <name type="scientific">Eubosmina coregoni</name>
    <dbReference type="NCBI Taxonomy" id="186181"/>
    <lineage>
        <taxon>Eukaryota</taxon>
        <taxon>Metazoa</taxon>
        <taxon>Ecdysozoa</taxon>
        <taxon>Arthropoda</taxon>
        <taxon>Crustacea</taxon>
        <taxon>Branchiopoda</taxon>
        <taxon>Diplostraca</taxon>
        <taxon>Cladocera</taxon>
        <taxon>Anomopoda</taxon>
        <taxon>Bosminidae</taxon>
        <taxon>Eubosmina</taxon>
    </lineage>
</organism>
<dbReference type="Gene3D" id="3.70.10.10">
    <property type="match status" value="1"/>
</dbReference>
<evidence type="ECO:0000256" key="3">
    <source>
        <dbReference type="ARBA" id="ARBA00023242"/>
    </source>
</evidence>
<sequence length="279" mass="31637">MKFRGKLIDGNCIKQFMSILGCMTKLGKSCVIRITPTHMYFIVRESQTISSSPLIWCTLDQAHFFFEYGMEGLSTDDNEIYMEFMAENVIKTLSALKVSSAAKTVKIKLTKKLASPCLTFEIEMPSGTTGSTNFRLVVHDIPVNLVPKRLWIEYAEPDPVVADISVQLPQLRLLKSIVDRFKNLANMALVHITSQGHLTLTVETDSVSVTSHFEDLYVDNHIEDEAKVTIELKRLSNFLVNEQLNPIRVVCNVNSRLMHFNFLSDSYSLQYHLPGIDIE</sequence>
<proteinExistence type="evidence at transcript level"/>
<keyword evidence="3" id="KW-0539">Nucleus</keyword>
<dbReference type="GO" id="GO:0033314">
    <property type="term" value="P:mitotic DNA replication checkpoint signaling"/>
    <property type="evidence" value="ECO:0007669"/>
    <property type="project" value="TreeGrafter"/>
</dbReference>
<evidence type="ECO:0000256" key="4">
    <source>
        <dbReference type="PIRNR" id="PIRNR011312"/>
    </source>
</evidence>
<dbReference type="InterPro" id="IPR016580">
    <property type="entry name" value="HUS1"/>
</dbReference>
<dbReference type="GO" id="GO:0005730">
    <property type="term" value="C:nucleolus"/>
    <property type="evidence" value="ECO:0007669"/>
    <property type="project" value="InterPro"/>
</dbReference>
<dbReference type="PANTHER" id="PTHR12900:SF0">
    <property type="entry name" value="CHECKPOINT PROTEIN"/>
    <property type="match status" value="1"/>
</dbReference>
<dbReference type="GO" id="GO:0006289">
    <property type="term" value="P:nucleotide-excision repair"/>
    <property type="evidence" value="ECO:0007669"/>
    <property type="project" value="TreeGrafter"/>
</dbReference>
<dbReference type="Pfam" id="PF04005">
    <property type="entry name" value="Hus1"/>
    <property type="match status" value="1"/>
</dbReference>
<name>A0A4Y7LNH1_9CRUS</name>
<dbReference type="GO" id="GO:0044778">
    <property type="term" value="P:meiotic DNA integrity checkpoint signaling"/>
    <property type="evidence" value="ECO:0007669"/>
    <property type="project" value="TreeGrafter"/>
</dbReference>
<dbReference type="PANTHER" id="PTHR12900">
    <property type="entry name" value="MITOTIC AND DNA DAMAGE CHECKPOINT PROTEIN HUS1"/>
    <property type="match status" value="1"/>
</dbReference>
<dbReference type="InterPro" id="IPR007150">
    <property type="entry name" value="HUS1/Mec3"/>
</dbReference>
<dbReference type="GO" id="GO:0000724">
    <property type="term" value="P:double-strand break repair via homologous recombination"/>
    <property type="evidence" value="ECO:0007669"/>
    <property type="project" value="TreeGrafter"/>
</dbReference>
<dbReference type="GO" id="GO:0035861">
    <property type="term" value="C:site of double-strand break"/>
    <property type="evidence" value="ECO:0007669"/>
    <property type="project" value="TreeGrafter"/>
</dbReference>
<comment type="subcellular location">
    <subcellularLocation>
        <location evidence="1">Nucleus</location>
    </subcellularLocation>
</comment>
<protein>
    <recommendedName>
        <fullName evidence="4">Checkpoint protein</fullName>
    </recommendedName>
</protein>
<dbReference type="EMBL" id="LR000622">
    <property type="protein sequence ID" value="SVE70241.1"/>
    <property type="molecule type" value="mRNA"/>
</dbReference>
<dbReference type="GO" id="GO:0000723">
    <property type="term" value="P:telomere maintenance"/>
    <property type="evidence" value="ECO:0007669"/>
    <property type="project" value="TreeGrafter"/>
</dbReference>
<dbReference type="PIRSF" id="PIRSF011312">
    <property type="entry name" value="Cell_cycle_HUS1"/>
    <property type="match status" value="1"/>
</dbReference>
<dbReference type="GO" id="GO:0031573">
    <property type="term" value="P:mitotic intra-S DNA damage checkpoint signaling"/>
    <property type="evidence" value="ECO:0007669"/>
    <property type="project" value="TreeGrafter"/>
</dbReference>